<comment type="caution">
    <text evidence="1">The sequence shown here is derived from an EMBL/GenBank/DDBJ whole genome shotgun (WGS) entry which is preliminary data.</text>
</comment>
<reference evidence="1 2" key="1">
    <citation type="journal article" date="2019" name="Commun. Biol.">
        <title>The bagworm genome reveals a unique fibroin gene that provides high tensile strength.</title>
        <authorList>
            <person name="Kono N."/>
            <person name="Nakamura H."/>
            <person name="Ohtoshi R."/>
            <person name="Tomita M."/>
            <person name="Numata K."/>
            <person name="Arakawa K."/>
        </authorList>
    </citation>
    <scope>NUCLEOTIDE SEQUENCE [LARGE SCALE GENOMIC DNA]</scope>
</reference>
<name>A0A4C1UJS0_EUMVA</name>
<dbReference type="OrthoDB" id="6927841at2759"/>
<protein>
    <submittedName>
        <fullName evidence="1">Uncharacterized protein</fullName>
    </submittedName>
</protein>
<dbReference type="EMBL" id="BGZK01000179">
    <property type="protein sequence ID" value="GBP26347.1"/>
    <property type="molecule type" value="Genomic_DNA"/>
</dbReference>
<proteinExistence type="predicted"/>
<keyword evidence="2" id="KW-1185">Reference proteome</keyword>
<accession>A0A4C1UJS0</accession>
<evidence type="ECO:0000313" key="2">
    <source>
        <dbReference type="Proteomes" id="UP000299102"/>
    </source>
</evidence>
<dbReference type="Proteomes" id="UP000299102">
    <property type="component" value="Unassembled WGS sequence"/>
</dbReference>
<evidence type="ECO:0000313" key="1">
    <source>
        <dbReference type="EMBL" id="GBP26347.1"/>
    </source>
</evidence>
<gene>
    <name evidence="1" type="ORF">EVAR_95518_1</name>
</gene>
<sequence>MTGHQLSTITSIYLPPSKALLGEQEQKLKTEQITLLKDVSLSVQSIEVHDDQLNSDHCPIVLQLDTSYRSQISKKITN</sequence>
<organism evidence="1 2">
    <name type="scientific">Eumeta variegata</name>
    <name type="common">Bagworm moth</name>
    <name type="synonym">Eumeta japonica</name>
    <dbReference type="NCBI Taxonomy" id="151549"/>
    <lineage>
        <taxon>Eukaryota</taxon>
        <taxon>Metazoa</taxon>
        <taxon>Ecdysozoa</taxon>
        <taxon>Arthropoda</taxon>
        <taxon>Hexapoda</taxon>
        <taxon>Insecta</taxon>
        <taxon>Pterygota</taxon>
        <taxon>Neoptera</taxon>
        <taxon>Endopterygota</taxon>
        <taxon>Lepidoptera</taxon>
        <taxon>Glossata</taxon>
        <taxon>Ditrysia</taxon>
        <taxon>Tineoidea</taxon>
        <taxon>Psychidae</taxon>
        <taxon>Oiketicinae</taxon>
        <taxon>Eumeta</taxon>
    </lineage>
</organism>
<dbReference type="AlphaFoldDB" id="A0A4C1UJS0"/>